<dbReference type="PANTHER" id="PTHR35596">
    <property type="entry name" value="DUF2263 DOMAIN-CONTAINING PROTEIN"/>
    <property type="match status" value="1"/>
</dbReference>
<accession>A0A936YX04</accession>
<dbReference type="InterPro" id="IPR036705">
    <property type="entry name" value="Ribosyl_crysJ1_sf"/>
</dbReference>
<dbReference type="AlphaFoldDB" id="A0A936YX04"/>
<feature type="binding site" evidence="1">
    <location>
        <position position="99"/>
    </location>
    <ligand>
        <name>Mg(2+)</name>
        <dbReference type="ChEBI" id="CHEBI:18420"/>
        <label>1</label>
    </ligand>
</feature>
<dbReference type="InterPro" id="IPR012664">
    <property type="entry name" value="CHP02452"/>
</dbReference>
<feature type="binding site" evidence="1">
    <location>
        <position position="322"/>
    </location>
    <ligand>
        <name>Mg(2+)</name>
        <dbReference type="ChEBI" id="CHEBI:18420"/>
        <label>1</label>
    </ligand>
</feature>
<gene>
    <name evidence="3" type="ORF">JJ685_03470</name>
</gene>
<feature type="domain" description="Microbial-type PARG catalytic" evidence="2">
    <location>
        <begin position="442"/>
        <end position="582"/>
    </location>
</feature>
<keyword evidence="4" id="KW-1185">Reference proteome</keyword>
<organism evidence="3 4">
    <name type="scientific">Ramlibacter monticola</name>
    <dbReference type="NCBI Taxonomy" id="1926872"/>
    <lineage>
        <taxon>Bacteria</taxon>
        <taxon>Pseudomonadati</taxon>
        <taxon>Pseudomonadota</taxon>
        <taxon>Betaproteobacteria</taxon>
        <taxon>Burkholderiales</taxon>
        <taxon>Comamonadaceae</taxon>
        <taxon>Ramlibacter</taxon>
    </lineage>
</organism>
<dbReference type="GO" id="GO:0046872">
    <property type="term" value="F:metal ion binding"/>
    <property type="evidence" value="ECO:0007669"/>
    <property type="project" value="UniProtKB-KW"/>
</dbReference>
<dbReference type="Pfam" id="PF10021">
    <property type="entry name" value="PARG_cat_microb"/>
    <property type="match status" value="1"/>
</dbReference>
<dbReference type="SUPFAM" id="SSF52949">
    <property type="entry name" value="Macro domain-like"/>
    <property type="match status" value="1"/>
</dbReference>
<evidence type="ECO:0000259" key="2">
    <source>
        <dbReference type="Pfam" id="PF10021"/>
    </source>
</evidence>
<dbReference type="Pfam" id="PF03747">
    <property type="entry name" value="ADP_ribosyl_GH"/>
    <property type="match status" value="1"/>
</dbReference>
<dbReference type="PANTHER" id="PTHR35596:SF1">
    <property type="entry name" value="MICROBIAL-TYPE PARG CATALYTIC DOMAIN-CONTAINING PROTEIN"/>
    <property type="match status" value="1"/>
</dbReference>
<keyword evidence="1" id="KW-0460">Magnesium</keyword>
<dbReference type="Gene3D" id="3.40.220.10">
    <property type="entry name" value="Leucine Aminopeptidase, subunit E, domain 1"/>
    <property type="match status" value="1"/>
</dbReference>
<dbReference type="EMBL" id="JAEQNE010000001">
    <property type="protein sequence ID" value="MBL0390192.1"/>
    <property type="molecule type" value="Genomic_DNA"/>
</dbReference>
<comment type="cofactor">
    <cofactor evidence="1">
        <name>Mg(2+)</name>
        <dbReference type="ChEBI" id="CHEBI:18420"/>
    </cofactor>
    <text evidence="1">Binds 2 magnesium ions per subunit.</text>
</comment>
<keyword evidence="1" id="KW-0479">Metal-binding</keyword>
<name>A0A936YX04_9BURK</name>
<protein>
    <submittedName>
        <fullName evidence="3">TIGR02452 family protein</fullName>
    </submittedName>
</protein>
<evidence type="ECO:0000313" key="3">
    <source>
        <dbReference type="EMBL" id="MBL0390192.1"/>
    </source>
</evidence>
<dbReference type="Proteomes" id="UP000599109">
    <property type="component" value="Unassembled WGS sequence"/>
</dbReference>
<sequence>MNPINMRLDLQWKVRHLVDGGVIKLRWHARLDEAPSSFAAGIDLADKIEGMMLGLAIGDALGNTSESLNPSRRRALYGWIRTYQPNRYADQRPVGVPSDDSQLAYWTLEHLLQCGGLDPTKLGDLLASRRHEIFGGGATTRNALRQFERDRDWTVSGWSRASNGALMRIAPVLLPHLHRPSAALWTDTLAAAHLTHDDELSNSSCIAMVDMLWRLIGLTVAPDRDWWLMHWIDTYADVASTARYAARTGYPPEFEGSINELLTTYVQPALAKDLGVEEAGDIWHSGAYLLETVPSVVYILARHGHEPRVAIEQAVNGTRDNDTVAAIVGAAVGALHGARAFPDEWVEGLLGRTGSNDDGQAFGLLAAAGQTFGYGVSDRVRRRALQVMPAKGMPGRWNSTCTNEIMTTLHVVPCLDSEQMAVARRQELDVSRNVAAVLGRSAVTAANAGFYVTKAGQTVVWRDAVHAACAAKLSIRPGAVLPSNEQVSFTETRVQVTNETTLGASRRLVDYGLRPLALNFANGVHPGGGFLSGARAQEEVLCRSSALNQTLFGDPMYEEHRKRPLPDSTDWAIYSPDVPVFRMDDGTELPHPWLLSFITCAAPVAPIIGQPRAGDLLQKRIHRVLAIARAYGHTTLVLGAWGCGAFANDPHRTAMDFRHALENDYRGAFSDIIFAITDWSPERKFLGPFRDVFAAHVKA</sequence>
<feature type="binding site" evidence="1">
    <location>
        <position position="100"/>
    </location>
    <ligand>
        <name>Mg(2+)</name>
        <dbReference type="ChEBI" id="CHEBI:18420"/>
        <label>1</label>
    </ligand>
</feature>
<dbReference type="InterPro" id="IPR019261">
    <property type="entry name" value="PARG_cat_microbial"/>
</dbReference>
<dbReference type="RefSeq" id="WP_201672762.1">
    <property type="nucleotide sequence ID" value="NZ_JAEQNE010000001.1"/>
</dbReference>
<dbReference type="SUPFAM" id="SSF101478">
    <property type="entry name" value="ADP-ribosylglycohydrolase"/>
    <property type="match status" value="1"/>
</dbReference>
<dbReference type="NCBIfam" id="TIGR02452">
    <property type="entry name" value="TIGR02452 family protein"/>
    <property type="match status" value="1"/>
</dbReference>
<dbReference type="InterPro" id="IPR043472">
    <property type="entry name" value="Macro_dom-like"/>
</dbReference>
<evidence type="ECO:0000313" key="4">
    <source>
        <dbReference type="Proteomes" id="UP000599109"/>
    </source>
</evidence>
<feature type="binding site" evidence="1">
    <location>
        <position position="98"/>
    </location>
    <ligand>
        <name>Mg(2+)</name>
        <dbReference type="ChEBI" id="CHEBI:18420"/>
        <label>1</label>
    </ligand>
</feature>
<proteinExistence type="predicted"/>
<feature type="binding site" evidence="1">
    <location>
        <position position="323"/>
    </location>
    <ligand>
        <name>Mg(2+)</name>
        <dbReference type="ChEBI" id="CHEBI:18420"/>
        <label>1</label>
    </ligand>
</feature>
<comment type="caution">
    <text evidence="3">The sequence shown here is derived from an EMBL/GenBank/DDBJ whole genome shotgun (WGS) entry which is preliminary data.</text>
</comment>
<dbReference type="Gene3D" id="1.10.4080.10">
    <property type="entry name" value="ADP-ribosylation/Crystallin J1"/>
    <property type="match status" value="1"/>
</dbReference>
<feature type="binding site" evidence="1">
    <location>
        <position position="320"/>
    </location>
    <ligand>
        <name>Mg(2+)</name>
        <dbReference type="ChEBI" id="CHEBI:18420"/>
        <label>1</label>
    </ligand>
</feature>
<dbReference type="InterPro" id="IPR005502">
    <property type="entry name" value="Ribosyl_crysJ1"/>
</dbReference>
<reference evidence="3 4" key="1">
    <citation type="journal article" date="2017" name="Int. J. Syst. Evol. Microbiol.">
        <title>Ramlibacter monticola sp. nov., isolated from forest soil.</title>
        <authorList>
            <person name="Chaudhary D.K."/>
            <person name="Kim J."/>
        </authorList>
    </citation>
    <scope>NUCLEOTIDE SEQUENCE [LARGE SCALE GENOMIC DNA]</scope>
    <source>
        <strain evidence="3 4">KACC 19175</strain>
    </source>
</reference>
<evidence type="ECO:0000256" key="1">
    <source>
        <dbReference type="PIRSR" id="PIRSR605502-1"/>
    </source>
</evidence>